<dbReference type="Gene3D" id="3.20.20.80">
    <property type="entry name" value="Glycosidases"/>
    <property type="match status" value="1"/>
</dbReference>
<dbReference type="PANTHER" id="PTHR43678:SF1">
    <property type="entry name" value="BETA-N-ACETYLHEXOSAMINIDASE"/>
    <property type="match status" value="1"/>
</dbReference>
<dbReference type="RefSeq" id="WP_173667697.1">
    <property type="nucleotide sequence ID" value="NZ_AZDM01000014.1"/>
</dbReference>
<dbReference type="InterPro" id="IPR017853">
    <property type="entry name" value="GH"/>
</dbReference>
<evidence type="ECO:0000313" key="7">
    <source>
        <dbReference type="Proteomes" id="UP000295181"/>
    </source>
</evidence>
<protein>
    <recommendedName>
        <fullName evidence="5">Glycoside hydrolase family 20 catalytic domain-containing protein</fullName>
    </recommendedName>
</protein>
<dbReference type="Proteomes" id="UP000295181">
    <property type="component" value="Unassembled WGS sequence"/>
</dbReference>
<dbReference type="EMBL" id="PUFP01000024">
    <property type="protein sequence ID" value="TDG79682.1"/>
    <property type="molecule type" value="Genomic_DNA"/>
</dbReference>
<name>A0A4R5NRP4_LENBU</name>
<dbReference type="GO" id="GO:0004563">
    <property type="term" value="F:beta-N-acetylhexosaminidase activity"/>
    <property type="evidence" value="ECO:0007669"/>
    <property type="project" value="InterPro"/>
</dbReference>
<dbReference type="InterPro" id="IPR052764">
    <property type="entry name" value="GH20_Enzymes"/>
</dbReference>
<evidence type="ECO:0000256" key="4">
    <source>
        <dbReference type="SAM" id="SignalP"/>
    </source>
</evidence>
<keyword evidence="4" id="KW-0732">Signal</keyword>
<feature type="domain" description="Glycoside hydrolase family 20 catalytic" evidence="5">
    <location>
        <begin position="39"/>
        <end position="355"/>
    </location>
</feature>
<dbReference type="InterPro" id="IPR015883">
    <property type="entry name" value="Glyco_hydro_20_cat"/>
</dbReference>
<feature type="signal peptide" evidence="4">
    <location>
        <begin position="1"/>
        <end position="22"/>
    </location>
</feature>
<reference evidence="6 7" key="1">
    <citation type="journal article" date="2019" name="Appl. Microbiol. Biotechnol.">
        <title>Uncovering carbohydrate metabolism through a genotype-phenotype association study of 56 lactic acid bacteria genomes.</title>
        <authorList>
            <person name="Buron-Moles G."/>
            <person name="Chailyan A."/>
            <person name="Dolejs I."/>
            <person name="Forster J."/>
            <person name="Miks M.H."/>
        </authorList>
    </citation>
    <scope>NUCLEOTIDE SEQUENCE [LARGE SCALE GENOMIC DNA]</scope>
    <source>
        <strain evidence="6 7">ATCC 4005</strain>
    </source>
</reference>
<evidence type="ECO:0000256" key="1">
    <source>
        <dbReference type="ARBA" id="ARBA00006285"/>
    </source>
</evidence>
<dbReference type="PANTHER" id="PTHR43678">
    <property type="entry name" value="PUTATIVE (AFU_ORTHOLOGUE AFUA_2G00640)-RELATED"/>
    <property type="match status" value="1"/>
</dbReference>
<organism evidence="6 7">
    <name type="scientific">Lentilactobacillus buchneri DSM 20057</name>
    <dbReference type="NCBI Taxonomy" id="1423728"/>
    <lineage>
        <taxon>Bacteria</taxon>
        <taxon>Bacillati</taxon>
        <taxon>Bacillota</taxon>
        <taxon>Bacilli</taxon>
        <taxon>Lactobacillales</taxon>
        <taxon>Lactobacillaceae</taxon>
        <taxon>Lentilactobacillus</taxon>
    </lineage>
</organism>
<dbReference type="GeneID" id="72460932"/>
<accession>A0A4R5NRP4</accession>
<evidence type="ECO:0000313" key="6">
    <source>
        <dbReference type="EMBL" id="TDG79682.1"/>
    </source>
</evidence>
<gene>
    <name evidence="6" type="ORF">C5L32_001021</name>
</gene>
<dbReference type="PRINTS" id="PR00738">
    <property type="entry name" value="GLHYDRLASE20"/>
</dbReference>
<evidence type="ECO:0000256" key="2">
    <source>
        <dbReference type="ARBA" id="ARBA00022801"/>
    </source>
</evidence>
<proteinExistence type="inferred from homology"/>
<dbReference type="InterPro" id="IPR025705">
    <property type="entry name" value="Beta_hexosaminidase_sua/sub"/>
</dbReference>
<dbReference type="PROSITE" id="PS51257">
    <property type="entry name" value="PROKAR_LIPOPROTEIN"/>
    <property type="match status" value="1"/>
</dbReference>
<dbReference type="AlphaFoldDB" id="A0A4R5NRP4"/>
<sequence length="381" mass="43261">MVHKSWLLLPLTVLLMGCSAHKTTTAQTTSSTASEQDGKYNGVTLDVARRHYQVGTLQKFIQLVGDHNGRFIQLHLSDDRNFAIENDYVGQSLKNAQKVDGVWHNKKTHQFFYSKAEIKYLVNDAEQHHVTLIPEIDTPAHVTALVKLMKANGKAQLADQVSWYSKSYRDEIHLNQTGIDFTKKLDDEVGTLFAGQANPRFHLGGDEFSDKLTSNAAYVKYLNATSANVEKMGFTPEAWNDGFLNSSLSKLNKNIQVTYWNWTADQTGKLAAERHKYWASMPKLINRGSKVFNYNDYYLYFNLSKTNMSKKNVAYMIKDMKQYWKPTLWHNDVDTKLKSKRGIVGSSVSLWADSAGSVNDQQVYAASEQFIKTFLALAESR</sequence>
<dbReference type="SUPFAM" id="SSF51445">
    <property type="entry name" value="(Trans)glycosidases"/>
    <property type="match status" value="1"/>
</dbReference>
<keyword evidence="2" id="KW-0378">Hydrolase</keyword>
<comment type="caution">
    <text evidence="6">The sequence shown here is derived from an EMBL/GenBank/DDBJ whole genome shotgun (WGS) entry which is preliminary data.</text>
</comment>
<dbReference type="Pfam" id="PF00728">
    <property type="entry name" value="Glyco_hydro_20"/>
    <property type="match status" value="1"/>
</dbReference>
<evidence type="ECO:0000256" key="3">
    <source>
        <dbReference type="PIRSR" id="PIRSR625705-1"/>
    </source>
</evidence>
<comment type="similarity">
    <text evidence="1">Belongs to the glycosyl hydrolase 20 family.</text>
</comment>
<feature type="active site" description="Proton donor" evidence="3">
    <location>
        <position position="207"/>
    </location>
</feature>
<feature type="chain" id="PRO_5039209505" description="Glycoside hydrolase family 20 catalytic domain-containing protein" evidence="4">
    <location>
        <begin position="23"/>
        <end position="381"/>
    </location>
</feature>
<evidence type="ECO:0000259" key="5">
    <source>
        <dbReference type="Pfam" id="PF00728"/>
    </source>
</evidence>
<dbReference type="GO" id="GO:0005975">
    <property type="term" value="P:carbohydrate metabolic process"/>
    <property type="evidence" value="ECO:0007669"/>
    <property type="project" value="InterPro"/>
</dbReference>